<evidence type="ECO:0000313" key="4">
    <source>
        <dbReference type="Proteomes" id="UP001196980"/>
    </source>
</evidence>
<dbReference type="InterPro" id="IPR003607">
    <property type="entry name" value="HD/PDEase_dom"/>
</dbReference>
<dbReference type="SUPFAM" id="SSF109604">
    <property type="entry name" value="HD-domain/PDEase-like"/>
    <property type="match status" value="1"/>
</dbReference>
<dbReference type="InterPro" id="IPR037522">
    <property type="entry name" value="HD_GYP_dom"/>
</dbReference>
<proteinExistence type="predicted"/>
<accession>A0ABS6RXD0</accession>
<reference evidence="3 4" key="1">
    <citation type="journal article" date="2020" name="J Geophys Res Biogeosci">
        <title>Magnetotaxis as an Adaptation to Enable Bacterial Shuttling of Microbial Sulfur and Sulfur Cycling Across Aquatic Oxic#Anoxic Interfaces.</title>
        <authorList>
            <person name="Li J."/>
            <person name="Liu P."/>
            <person name="Wang J."/>
            <person name="Roberts A.P."/>
            <person name="Pan Y."/>
        </authorList>
    </citation>
    <scope>NUCLEOTIDE SEQUENCE [LARGE SCALE GENOMIC DNA]</scope>
    <source>
        <strain evidence="3 4">MYR-1_YQ</strain>
    </source>
</reference>
<dbReference type="EMBL" id="JABXWD010000057">
    <property type="protein sequence ID" value="MBV6340913.1"/>
    <property type="molecule type" value="Genomic_DNA"/>
</dbReference>
<dbReference type="CDD" id="cd00077">
    <property type="entry name" value="HDc"/>
    <property type="match status" value="1"/>
</dbReference>
<dbReference type="Proteomes" id="UP001196980">
    <property type="component" value="Unassembled WGS sequence"/>
</dbReference>
<gene>
    <name evidence="3" type="ORF">HWQ67_04890</name>
</gene>
<comment type="caution">
    <text evidence="3">The sequence shown here is derived from an EMBL/GenBank/DDBJ whole genome shotgun (WGS) entry which is preliminary data.</text>
</comment>
<protein>
    <submittedName>
        <fullName evidence="3">DUF3391 domain-containing protein</fullName>
    </submittedName>
</protein>
<dbReference type="Pfam" id="PF11871">
    <property type="entry name" value="DUF3391"/>
    <property type="match status" value="1"/>
</dbReference>
<feature type="region of interest" description="Disordered" evidence="1">
    <location>
        <begin position="68"/>
        <end position="88"/>
    </location>
</feature>
<dbReference type="InterPro" id="IPR021812">
    <property type="entry name" value="DUF3391"/>
</dbReference>
<dbReference type="PANTHER" id="PTHR43155:SF2">
    <property type="entry name" value="CYCLIC DI-GMP PHOSPHODIESTERASE PA4108"/>
    <property type="match status" value="1"/>
</dbReference>
<dbReference type="RefSeq" id="WP_218251528.1">
    <property type="nucleotide sequence ID" value="NZ_JABXWD010000057.1"/>
</dbReference>
<dbReference type="Pfam" id="PF13487">
    <property type="entry name" value="HD_5"/>
    <property type="match status" value="1"/>
</dbReference>
<feature type="domain" description="HD-GYP" evidence="2">
    <location>
        <begin position="227"/>
        <end position="416"/>
    </location>
</feature>
<evidence type="ECO:0000313" key="3">
    <source>
        <dbReference type="EMBL" id="MBV6340913.1"/>
    </source>
</evidence>
<dbReference type="PANTHER" id="PTHR43155">
    <property type="entry name" value="CYCLIC DI-GMP PHOSPHODIESTERASE PA4108-RELATED"/>
    <property type="match status" value="1"/>
</dbReference>
<dbReference type="SMART" id="SM00471">
    <property type="entry name" value="HDc"/>
    <property type="match status" value="1"/>
</dbReference>
<sequence length="416" mass="46151">MRKRILTKDLAIGMFIDGMDASWFKTPFLKHHFLIKTTEQIEKIKETAIEYVFIDTYKGADIMSNAPNKPSKGGASGSGESGVGAVPDQGHAATQEEQFKNYVKMKEELLSVDSSSLFSGSMIDFSLYIKNGLTIKPLVQYKGREILLNDEMVSPANELLIEKKDTPKFKGYIKCAIKGGVGGLNPQQIKNIAVKENAKIIVQELLSNPDSSEKVQECRDAVEGIMAAIMDSKGFITNLLTINKNDYYTYTHSVNISVFSVATAIAAGVVSEGELFGIGLGCLLHDIGKTTIPPEILNKPEERLTDFEIKLLREHVIEGANILKLYKGVPEWTLYPVMEHHENIAGTGYPHGLNAGTMHIAGKITSITNYYDMLTTSRPFFEALTPFEALSYIRNSSQEYDLDIFKEFIKILGKTQ</sequence>
<dbReference type="PROSITE" id="PS51832">
    <property type="entry name" value="HD_GYP"/>
    <property type="match status" value="1"/>
</dbReference>
<evidence type="ECO:0000256" key="1">
    <source>
        <dbReference type="SAM" id="MobiDB-lite"/>
    </source>
</evidence>
<name>A0ABS6RXD0_9BACT</name>
<organism evidence="3 4">
    <name type="scientific">Candidatus Magnetobacterium casense</name>
    <dbReference type="NCBI Taxonomy" id="1455061"/>
    <lineage>
        <taxon>Bacteria</taxon>
        <taxon>Pseudomonadati</taxon>
        <taxon>Nitrospirota</taxon>
        <taxon>Thermodesulfovibrionia</taxon>
        <taxon>Thermodesulfovibrionales</taxon>
        <taxon>Candidatus Magnetobacteriaceae</taxon>
        <taxon>Candidatus Magnetobacterium</taxon>
    </lineage>
</organism>
<evidence type="ECO:0000259" key="2">
    <source>
        <dbReference type="PROSITE" id="PS51832"/>
    </source>
</evidence>
<keyword evidence="4" id="KW-1185">Reference proteome</keyword>
<dbReference type="Gene3D" id="1.10.3210.10">
    <property type="entry name" value="Hypothetical protein af1432"/>
    <property type="match status" value="1"/>
</dbReference>